<dbReference type="NCBIfam" id="NF005925">
    <property type="entry name" value="PRK07938.1"/>
    <property type="match status" value="1"/>
</dbReference>
<dbReference type="InterPro" id="IPR001753">
    <property type="entry name" value="Enoyl-CoA_hydra/iso"/>
</dbReference>
<dbReference type="Gene3D" id="3.90.226.10">
    <property type="entry name" value="2-enoyl-CoA Hydratase, Chain A, domain 1"/>
    <property type="match status" value="1"/>
</dbReference>
<dbReference type="PANTHER" id="PTHR11941">
    <property type="entry name" value="ENOYL-COA HYDRATASE-RELATED"/>
    <property type="match status" value="1"/>
</dbReference>
<dbReference type="InterPro" id="IPR029045">
    <property type="entry name" value="ClpP/crotonase-like_dom_sf"/>
</dbReference>
<evidence type="ECO:0000256" key="1">
    <source>
        <dbReference type="ARBA" id="ARBA00023098"/>
    </source>
</evidence>
<keyword evidence="4" id="KW-1185">Reference proteome</keyword>
<keyword evidence="1" id="KW-0443">Lipid metabolism</keyword>
<dbReference type="GO" id="GO:0016829">
    <property type="term" value="F:lyase activity"/>
    <property type="evidence" value="ECO:0007669"/>
    <property type="project" value="UniProtKB-KW"/>
</dbReference>
<dbReference type="SUPFAM" id="SSF52096">
    <property type="entry name" value="ClpP/crotonase"/>
    <property type="match status" value="1"/>
</dbReference>
<dbReference type="EMBL" id="QYUO01000003">
    <property type="protein sequence ID" value="RJF92610.1"/>
    <property type="molecule type" value="Genomic_DNA"/>
</dbReference>
<proteinExistence type="predicted"/>
<dbReference type="AlphaFoldDB" id="A0A3A3FHH1"/>
<dbReference type="RefSeq" id="WP_119772593.1">
    <property type="nucleotide sequence ID" value="NZ_QYUO01000003.1"/>
</dbReference>
<dbReference type="CDD" id="cd06558">
    <property type="entry name" value="crotonase-like"/>
    <property type="match status" value="1"/>
</dbReference>
<sequence length="258" mass="27657">MSKPFHTKVADGIAELVIDHAPVNALDCAGWHALAAELDALGCDERVRVIVLRGEGRGFCAGVDIKELAAHPERIVDVNAGNYASFRAVHRNPKPVIAAVHGFVLGGGIGLSGAADIVIASECARFGVPEIDRGAMGGGAHLQRLFPVQKVRWMYFTGLMIDAAEAYRLGGIERVVPRAQLREVAMETARAIATKSPEMLRLAKESLNGVEDGNLEDKYRWEQGFTLQAYMSLDSGEARSAFVEKRAANFSAAATNGA</sequence>
<evidence type="ECO:0000256" key="2">
    <source>
        <dbReference type="ARBA" id="ARBA00023239"/>
    </source>
</evidence>
<evidence type="ECO:0000313" key="4">
    <source>
        <dbReference type="Proteomes" id="UP000265955"/>
    </source>
</evidence>
<reference evidence="4" key="1">
    <citation type="submission" date="2018-09" db="EMBL/GenBank/DDBJ databases">
        <authorList>
            <person name="Zhu H."/>
        </authorList>
    </citation>
    <scope>NUCLEOTIDE SEQUENCE [LARGE SCALE GENOMIC DNA]</scope>
    <source>
        <strain evidence="4">K1R23-30</strain>
    </source>
</reference>
<gene>
    <name evidence="3" type="ORF">D3871_28900</name>
</gene>
<dbReference type="Proteomes" id="UP000265955">
    <property type="component" value="Unassembled WGS sequence"/>
</dbReference>
<dbReference type="PANTHER" id="PTHR11941:SF169">
    <property type="entry name" value="(7AS)-7A-METHYL-1,5-DIOXO-2,3,5,6,7,7A-HEXAHYDRO-1H-INDENE-CARBOXYL-COA HYDROLASE"/>
    <property type="match status" value="1"/>
</dbReference>
<dbReference type="OrthoDB" id="9807606at2"/>
<keyword evidence="2" id="KW-0456">Lyase</keyword>
<protein>
    <submittedName>
        <fullName evidence="3">Enoyl-CoA hydratase family protein</fullName>
    </submittedName>
</protein>
<comment type="caution">
    <text evidence="3">The sequence shown here is derived from an EMBL/GenBank/DDBJ whole genome shotgun (WGS) entry which is preliminary data.</text>
</comment>
<name>A0A3A3FHH1_9BURK</name>
<dbReference type="Pfam" id="PF00378">
    <property type="entry name" value="ECH_1"/>
    <property type="match status" value="1"/>
</dbReference>
<evidence type="ECO:0000313" key="3">
    <source>
        <dbReference type="EMBL" id="RJF92610.1"/>
    </source>
</evidence>
<organism evidence="3 4">
    <name type="scientific">Noviherbaspirillum saxi</name>
    <dbReference type="NCBI Taxonomy" id="2320863"/>
    <lineage>
        <taxon>Bacteria</taxon>
        <taxon>Pseudomonadati</taxon>
        <taxon>Pseudomonadota</taxon>
        <taxon>Betaproteobacteria</taxon>
        <taxon>Burkholderiales</taxon>
        <taxon>Oxalobacteraceae</taxon>
        <taxon>Noviherbaspirillum</taxon>
    </lineage>
</organism>
<dbReference type="GO" id="GO:0006635">
    <property type="term" value="P:fatty acid beta-oxidation"/>
    <property type="evidence" value="ECO:0007669"/>
    <property type="project" value="TreeGrafter"/>
</dbReference>
<accession>A0A3A3FHH1</accession>